<evidence type="ECO:0000256" key="4">
    <source>
        <dbReference type="ARBA" id="ARBA00022692"/>
    </source>
</evidence>
<dbReference type="PROSITE" id="PS51257">
    <property type="entry name" value="PROKAR_LIPOPROTEIN"/>
    <property type="match status" value="1"/>
</dbReference>
<keyword evidence="4" id="KW-0812">Transmembrane</keyword>
<evidence type="ECO:0000256" key="5">
    <source>
        <dbReference type="ARBA" id="ARBA00023136"/>
    </source>
</evidence>
<proteinExistence type="inferred from homology"/>
<dbReference type="AlphaFoldDB" id="A0A4P6G998"/>
<dbReference type="Proteomes" id="UP000291121">
    <property type="component" value="Chromosome"/>
</dbReference>
<name>A0A4P6G998_9PSED</name>
<organism evidence="9 10">
    <name type="scientific">Pseudomonas arsenicoxydans</name>
    <dbReference type="NCBI Taxonomy" id="702115"/>
    <lineage>
        <taxon>Bacteria</taxon>
        <taxon>Pseudomonadati</taxon>
        <taxon>Pseudomonadota</taxon>
        <taxon>Gammaproteobacteria</taxon>
        <taxon>Pseudomonadales</taxon>
        <taxon>Pseudomonadaceae</taxon>
        <taxon>Pseudomonas</taxon>
    </lineage>
</organism>
<dbReference type="SUPFAM" id="SSF56954">
    <property type="entry name" value="Outer membrane efflux proteins (OEP)"/>
    <property type="match status" value="1"/>
</dbReference>
<dbReference type="PANTHER" id="PTHR30203:SF24">
    <property type="entry name" value="BLR4935 PROTEIN"/>
    <property type="match status" value="1"/>
</dbReference>
<accession>A0A4P6G998</accession>
<evidence type="ECO:0000313" key="9">
    <source>
        <dbReference type="EMBL" id="QAY86182.1"/>
    </source>
</evidence>
<keyword evidence="5" id="KW-0472">Membrane</keyword>
<sequence length="475" mass="52896">MFDSRSSARSATLVSKKMRMHKQCFITVVVLLTGCASYQPQPLAPQKMMAAYEERSLTNPELQRFIAAHYPNTTVLWDLNTLTLAANYYSPELDAVRARFASGEAATETAKQRPNPSLSLPLQYADQPIKPWTYGLALDIPIETFGKRGYRVAQAQQLSDAARLNIGQTAWQIRSHLRSALLDFYAASQHHAIIERQADIQQNIVTMLQKQLSLGSTSTFELSQEQIILERDRSDLANSEKLMLDAKTLIAQTISIPLRALESIKIDLRDFDHLAPPIPDNTVRRQTILNRTDILGALAEYEASQAALQLEVARQYPNLSLGLGYSFDQGVNKYSVTPAGITLPLFNRNEGPIAEAEAHRKEAAIHVEKLQDQAINQTDSALQHYHLAKENLALIDTQVVTRTAAFQADQRSFDLGAIDRLALSRSRRAVNVDAMTHVDAVVQIQQAISQLENAIQQPLDGIPLHAQSTESVIRK</sequence>
<keyword evidence="7" id="KW-0998">Cell outer membrane</keyword>
<keyword evidence="8" id="KW-0449">Lipoprotein</keyword>
<dbReference type="GO" id="GO:0015562">
    <property type="term" value="F:efflux transmembrane transporter activity"/>
    <property type="evidence" value="ECO:0007669"/>
    <property type="project" value="InterPro"/>
</dbReference>
<evidence type="ECO:0000256" key="7">
    <source>
        <dbReference type="ARBA" id="ARBA00023237"/>
    </source>
</evidence>
<dbReference type="InterPro" id="IPR010131">
    <property type="entry name" value="MdtP/NodT-like"/>
</dbReference>
<comment type="subcellular location">
    <subcellularLocation>
        <location evidence="1">Cell outer membrane</location>
    </subcellularLocation>
</comment>
<comment type="similarity">
    <text evidence="2">Belongs to the outer membrane factor (OMF) (TC 1.B.17) family.</text>
</comment>
<dbReference type="EMBL" id="CP024767">
    <property type="protein sequence ID" value="QAY86182.1"/>
    <property type="molecule type" value="Genomic_DNA"/>
</dbReference>
<protein>
    <submittedName>
        <fullName evidence="9">Divalent cation transporter</fullName>
    </submittedName>
</protein>
<gene>
    <name evidence="9" type="ORF">CUN61_20390</name>
</gene>
<dbReference type="Pfam" id="PF02321">
    <property type="entry name" value="OEP"/>
    <property type="match status" value="2"/>
</dbReference>
<evidence type="ECO:0000256" key="2">
    <source>
        <dbReference type="ARBA" id="ARBA00007613"/>
    </source>
</evidence>
<evidence type="ECO:0000256" key="6">
    <source>
        <dbReference type="ARBA" id="ARBA00023139"/>
    </source>
</evidence>
<dbReference type="InterPro" id="IPR003423">
    <property type="entry name" value="OMP_efflux"/>
</dbReference>
<dbReference type="GO" id="GO:0016020">
    <property type="term" value="C:membrane"/>
    <property type="evidence" value="ECO:0007669"/>
    <property type="project" value="UniProtKB-SubCell"/>
</dbReference>
<dbReference type="Gene3D" id="1.20.1600.10">
    <property type="entry name" value="Outer membrane efflux proteins (OEP)"/>
    <property type="match status" value="1"/>
</dbReference>
<keyword evidence="3" id="KW-1134">Transmembrane beta strand</keyword>
<evidence type="ECO:0000313" key="10">
    <source>
        <dbReference type="Proteomes" id="UP000291121"/>
    </source>
</evidence>
<keyword evidence="6" id="KW-0564">Palmitate</keyword>
<reference evidence="9 10" key="1">
    <citation type="submission" date="2017-11" db="EMBL/GenBank/DDBJ databases">
        <title>Genome sequence of Pseudomonas arsenicoxydans ACM1.</title>
        <authorList>
            <person name="Nascimento F.X."/>
        </authorList>
    </citation>
    <scope>NUCLEOTIDE SEQUENCE [LARGE SCALE GENOMIC DNA]</scope>
    <source>
        <strain evidence="9 10">ACM1</strain>
    </source>
</reference>
<keyword evidence="10" id="KW-1185">Reference proteome</keyword>
<dbReference type="PANTHER" id="PTHR30203">
    <property type="entry name" value="OUTER MEMBRANE CATION EFFLUX PROTEIN"/>
    <property type="match status" value="1"/>
</dbReference>
<evidence type="ECO:0000256" key="8">
    <source>
        <dbReference type="ARBA" id="ARBA00023288"/>
    </source>
</evidence>
<evidence type="ECO:0000256" key="3">
    <source>
        <dbReference type="ARBA" id="ARBA00022452"/>
    </source>
</evidence>
<dbReference type="RefSeq" id="WP_208668264.1">
    <property type="nucleotide sequence ID" value="NZ_CP024767.1"/>
</dbReference>
<evidence type="ECO:0000256" key="1">
    <source>
        <dbReference type="ARBA" id="ARBA00004442"/>
    </source>
</evidence>